<dbReference type="Proteomes" id="UP000249396">
    <property type="component" value="Unassembled WGS sequence"/>
</dbReference>
<evidence type="ECO:0000259" key="1">
    <source>
        <dbReference type="Pfam" id="PF10047"/>
    </source>
</evidence>
<sequence length="77" mass="8998">MASVVEKIVETVKDMPEQQAAEVLNFAEFLKYRQTERPLEKIEQPAEADDWAEFEQFAGAWSGKFNREECYDRPGLR</sequence>
<dbReference type="EMBL" id="QJPH01000331">
    <property type="protein sequence ID" value="PZN77730.1"/>
    <property type="molecule type" value="Genomic_DNA"/>
</dbReference>
<gene>
    <name evidence="2" type="ORF">DM484_13975</name>
</gene>
<organism evidence="2 3">
    <name type="scientific">Candidatus Methylumidiphilus alinenensis</name>
    <dbReference type="NCBI Taxonomy" id="2202197"/>
    <lineage>
        <taxon>Bacteria</taxon>
        <taxon>Pseudomonadati</taxon>
        <taxon>Pseudomonadota</taxon>
        <taxon>Gammaproteobacteria</taxon>
        <taxon>Methylococcales</taxon>
        <taxon>Candidatus Methylumidiphilus</taxon>
    </lineage>
</organism>
<proteinExistence type="predicted"/>
<dbReference type="AlphaFoldDB" id="A0A2W4SRI0"/>
<protein>
    <recommendedName>
        <fullName evidence="1">DUF2281 domain-containing protein</fullName>
    </recommendedName>
</protein>
<accession>A0A2W4SRI0</accession>
<dbReference type="InterPro" id="IPR018739">
    <property type="entry name" value="DUF2281"/>
</dbReference>
<evidence type="ECO:0000313" key="3">
    <source>
        <dbReference type="Proteomes" id="UP000249396"/>
    </source>
</evidence>
<comment type="caution">
    <text evidence="2">The sequence shown here is derived from an EMBL/GenBank/DDBJ whole genome shotgun (WGS) entry which is preliminary data.</text>
</comment>
<evidence type="ECO:0000313" key="2">
    <source>
        <dbReference type="EMBL" id="PZN77730.1"/>
    </source>
</evidence>
<feature type="domain" description="DUF2281" evidence="1">
    <location>
        <begin position="7"/>
        <end position="65"/>
    </location>
</feature>
<name>A0A2W4SRI0_9GAMM</name>
<reference evidence="2 3" key="1">
    <citation type="journal article" date="2018" name="Aquat. Microb. Ecol.">
        <title>Gammaproteobacterial methanotrophs dominate.</title>
        <authorList>
            <person name="Rissanen A.J."/>
            <person name="Saarenheimo J."/>
            <person name="Tiirola M."/>
            <person name="Peura S."/>
            <person name="Aalto S.L."/>
            <person name="Karvinen A."/>
            <person name="Nykanen H."/>
        </authorList>
    </citation>
    <scope>NUCLEOTIDE SEQUENCE [LARGE SCALE GENOMIC DNA]</scope>
    <source>
        <strain evidence="2">AMbin10</strain>
    </source>
</reference>
<dbReference type="Pfam" id="PF10047">
    <property type="entry name" value="DUF2281"/>
    <property type="match status" value="1"/>
</dbReference>